<dbReference type="Proteomes" id="UP000092634">
    <property type="component" value="Unassembled WGS sequence"/>
</dbReference>
<comment type="caution">
    <text evidence="2">The sequence shown here is derived from an EMBL/GenBank/DDBJ whole genome shotgun (WGS) entry which is preliminary data.</text>
</comment>
<feature type="chain" id="PRO_5009214531" description="Surface antigen" evidence="1">
    <location>
        <begin position="26"/>
        <end position="127"/>
    </location>
</feature>
<accession>A0A1E8PPK2</accession>
<evidence type="ECO:0008006" key="4">
    <source>
        <dbReference type="Google" id="ProtNLM"/>
    </source>
</evidence>
<name>A0A1E8PPK2_9BURK</name>
<evidence type="ECO:0000313" key="2">
    <source>
        <dbReference type="EMBL" id="OFJ47790.1"/>
    </source>
</evidence>
<organism evidence="2 3">
    <name type="scientific">Janthinobacterium lividum</name>
    <dbReference type="NCBI Taxonomy" id="29581"/>
    <lineage>
        <taxon>Bacteria</taxon>
        <taxon>Pseudomonadati</taxon>
        <taxon>Pseudomonadota</taxon>
        <taxon>Betaproteobacteria</taxon>
        <taxon>Burkholderiales</taxon>
        <taxon>Oxalobacteraceae</taxon>
        <taxon>Janthinobacterium</taxon>
    </lineage>
</organism>
<dbReference type="AlphaFoldDB" id="A0A1E8PPK2"/>
<keyword evidence="1" id="KW-0732">Signal</keyword>
<proteinExistence type="predicted"/>
<evidence type="ECO:0000313" key="3">
    <source>
        <dbReference type="Proteomes" id="UP000092634"/>
    </source>
</evidence>
<sequence length="127" mass="13586">MRIRPATLLSTLIFGSIVCSASAGAVGLGFLADTPMTYLNKNDKPVFVQAVTDVLADKKDGETVRWSNEGLRNSVRIAAEITASDTEKTDARTCRKVQVALSAKGQEQTLKLKVCQAGDAAWKVAKS</sequence>
<protein>
    <recommendedName>
        <fullName evidence="4">Surface antigen</fullName>
    </recommendedName>
</protein>
<feature type="signal peptide" evidence="1">
    <location>
        <begin position="1"/>
        <end position="25"/>
    </location>
</feature>
<gene>
    <name evidence="2" type="ORF">BA896_000980</name>
</gene>
<dbReference type="EMBL" id="MAQB02000001">
    <property type="protein sequence ID" value="OFJ47790.1"/>
    <property type="molecule type" value="Genomic_DNA"/>
</dbReference>
<reference evidence="2 3" key="1">
    <citation type="submission" date="2016-10" db="EMBL/GenBank/DDBJ databases">
        <title>Updated version of Genome Assembly of Janthinobacterium lividum ERGS5:01.</title>
        <authorList>
            <person name="Kumar R."/>
            <person name="Acharya V."/>
            <person name="Singh D."/>
        </authorList>
    </citation>
    <scope>NUCLEOTIDE SEQUENCE [LARGE SCALE GENOMIC DNA]</scope>
    <source>
        <strain evidence="2 3">ERGS5:01</strain>
    </source>
</reference>
<evidence type="ECO:0000256" key="1">
    <source>
        <dbReference type="SAM" id="SignalP"/>
    </source>
</evidence>